<feature type="signal peptide" evidence="1">
    <location>
        <begin position="1"/>
        <end position="21"/>
    </location>
</feature>
<organism evidence="2 3">
    <name type="scientific">Hebeloma cylindrosporum</name>
    <dbReference type="NCBI Taxonomy" id="76867"/>
    <lineage>
        <taxon>Eukaryota</taxon>
        <taxon>Fungi</taxon>
        <taxon>Dikarya</taxon>
        <taxon>Basidiomycota</taxon>
        <taxon>Agaricomycotina</taxon>
        <taxon>Agaricomycetes</taxon>
        <taxon>Agaricomycetidae</taxon>
        <taxon>Agaricales</taxon>
        <taxon>Agaricineae</taxon>
        <taxon>Hymenogastraceae</taxon>
        <taxon>Hebeloma</taxon>
    </lineage>
</organism>
<dbReference type="EMBL" id="KN831800">
    <property type="protein sequence ID" value="KIM37084.1"/>
    <property type="molecule type" value="Genomic_DNA"/>
</dbReference>
<accession>A0A0C3BYG5</accession>
<evidence type="ECO:0008006" key="4">
    <source>
        <dbReference type="Google" id="ProtNLM"/>
    </source>
</evidence>
<feature type="chain" id="PRO_5002161939" description="Cell wall galactomannoprotein" evidence="1">
    <location>
        <begin position="22"/>
        <end position="193"/>
    </location>
</feature>
<evidence type="ECO:0000256" key="1">
    <source>
        <dbReference type="SAM" id="SignalP"/>
    </source>
</evidence>
<reference evidence="2 3" key="1">
    <citation type="submission" date="2014-04" db="EMBL/GenBank/DDBJ databases">
        <authorList>
            <consortium name="DOE Joint Genome Institute"/>
            <person name="Kuo A."/>
            <person name="Gay G."/>
            <person name="Dore J."/>
            <person name="Kohler A."/>
            <person name="Nagy L.G."/>
            <person name="Floudas D."/>
            <person name="Copeland A."/>
            <person name="Barry K.W."/>
            <person name="Cichocki N."/>
            <person name="Veneault-Fourrey C."/>
            <person name="LaButti K."/>
            <person name="Lindquist E.A."/>
            <person name="Lipzen A."/>
            <person name="Lundell T."/>
            <person name="Morin E."/>
            <person name="Murat C."/>
            <person name="Sun H."/>
            <person name="Tunlid A."/>
            <person name="Henrissat B."/>
            <person name="Grigoriev I.V."/>
            <person name="Hibbett D.S."/>
            <person name="Martin F."/>
            <person name="Nordberg H.P."/>
            <person name="Cantor M.N."/>
            <person name="Hua S.X."/>
        </authorList>
    </citation>
    <scope>NUCLEOTIDE SEQUENCE [LARGE SCALE GENOMIC DNA]</scope>
    <source>
        <strain evidence="3">h7</strain>
    </source>
</reference>
<protein>
    <recommendedName>
        <fullName evidence="4">Cell wall galactomannoprotein</fullName>
    </recommendedName>
</protein>
<keyword evidence="1" id="KW-0732">Signal</keyword>
<keyword evidence="3" id="KW-1185">Reference proteome</keyword>
<dbReference type="HOGENOM" id="CLU_092498_0_0_1"/>
<gene>
    <name evidence="2" type="ORF">M413DRAFT_423938</name>
</gene>
<evidence type="ECO:0000313" key="3">
    <source>
        <dbReference type="Proteomes" id="UP000053424"/>
    </source>
</evidence>
<sequence>MLFRPISVLVSVGLFAQAALAALMPGQVVTELGHLASLSGNVNTVLSGVTTDAGTHALTVHPQTVVKDFQTIINQINGFVTAVQATPPFSDDEASPVDDKLADVILMSTLVGKHSIFAQFALTVRIASTLRPLDSSLESLSFALIDLLPTRKDHVDEAKDKFSASTAAASTKYDQFCIPSPLYPVVAPVCGGN</sequence>
<dbReference type="Proteomes" id="UP000053424">
    <property type="component" value="Unassembled WGS sequence"/>
</dbReference>
<name>A0A0C3BYG5_HEBCY</name>
<proteinExistence type="predicted"/>
<dbReference type="AlphaFoldDB" id="A0A0C3BYG5"/>
<reference evidence="3" key="2">
    <citation type="submission" date="2015-01" db="EMBL/GenBank/DDBJ databases">
        <title>Evolutionary Origins and Diversification of the Mycorrhizal Mutualists.</title>
        <authorList>
            <consortium name="DOE Joint Genome Institute"/>
            <consortium name="Mycorrhizal Genomics Consortium"/>
            <person name="Kohler A."/>
            <person name="Kuo A."/>
            <person name="Nagy L.G."/>
            <person name="Floudas D."/>
            <person name="Copeland A."/>
            <person name="Barry K.W."/>
            <person name="Cichocki N."/>
            <person name="Veneault-Fourrey C."/>
            <person name="LaButti K."/>
            <person name="Lindquist E.A."/>
            <person name="Lipzen A."/>
            <person name="Lundell T."/>
            <person name="Morin E."/>
            <person name="Murat C."/>
            <person name="Riley R."/>
            <person name="Ohm R."/>
            <person name="Sun H."/>
            <person name="Tunlid A."/>
            <person name="Henrissat B."/>
            <person name="Grigoriev I.V."/>
            <person name="Hibbett D.S."/>
            <person name="Martin F."/>
        </authorList>
    </citation>
    <scope>NUCLEOTIDE SEQUENCE [LARGE SCALE GENOMIC DNA]</scope>
    <source>
        <strain evidence="3">h7</strain>
    </source>
</reference>
<evidence type="ECO:0000313" key="2">
    <source>
        <dbReference type="EMBL" id="KIM37084.1"/>
    </source>
</evidence>
<dbReference type="OrthoDB" id="3210262at2759"/>